<keyword evidence="3" id="KW-0804">Transcription</keyword>
<feature type="chain" id="PRO_5002847816" description="Zn(2)-C6 fungal-type domain-containing protein" evidence="5">
    <location>
        <begin position="25"/>
        <end position="592"/>
    </location>
</feature>
<dbReference type="Proteomes" id="UP000001294">
    <property type="component" value="Unassembled WGS sequence"/>
</dbReference>
<dbReference type="InterPro" id="IPR053178">
    <property type="entry name" value="Osmoadaptation_assoc"/>
</dbReference>
<dbReference type="CDD" id="cd00067">
    <property type="entry name" value="GAL4"/>
    <property type="match status" value="1"/>
</dbReference>
<dbReference type="PANTHER" id="PTHR38111:SF2">
    <property type="entry name" value="FINGER DOMAIN PROTEIN, PUTATIVE (AFU_ORTHOLOGUE AFUA_1G01560)-RELATED"/>
    <property type="match status" value="1"/>
</dbReference>
<sequence length="592" mass="67751">MTIVSFALSCIALKILLNLLFLSQKPFFSGGYSGLRLKDFLPDLKRYSGCGKMSKCIFLSIFSLGTASSADLAASDLISYPRTSRIYYLGYDGITSMSDYTSDLVRVSTEREMPNIGRPSRDCNSCRKRRIKCDLKYPECGQCLRKRWSCSGYRKDSDVLFRTETLISFPDNQSKDRRKKQIQQIQQRENGVSFKKQEDFDSSAKGLSPYRKQIMIHDQLSENWDNHFIPLALAGLRISADMPLTMLNAISNIISQNDHESPLYKALNAVGYTFLARTNPSKNTLAQRIKAYRNALTAVNSTLRDSQKCRTNTTLLTVWVLGLYEFLADPTNAGWHIHSQGLINLFRLRGSENYATEDGRYLYLLFFNSFQIQAIRTGEESYITESITLIHEIADHCNSSEYLPLRTCIFTYHCALQCSRIRKLLNEATDAKLLSSSESILQDMDNIEKATYPLSHKSFITENKVEAPVRIAHDDDSPGKDTNHPMEVDSLYRGSIMYRVNWRIRVSFFVLEFLQRVSTSPVCTSEQRTLCLEYRLRCMEEVRILAERASFYLGTPDHKTQSFSELVLYIRTVLLHRTGPTDGLQDFVIEEP</sequence>
<dbReference type="Pfam" id="PF11951">
    <property type="entry name" value="Fungal_trans_2"/>
    <property type="match status" value="1"/>
</dbReference>
<dbReference type="AlphaFoldDB" id="B6Q8Z9"/>
<dbReference type="PhylomeDB" id="B6Q8Z9"/>
<dbReference type="Pfam" id="PF00172">
    <property type="entry name" value="Zn_clus"/>
    <property type="match status" value="1"/>
</dbReference>
<dbReference type="SUPFAM" id="SSF57701">
    <property type="entry name" value="Zn2/Cys6 DNA-binding domain"/>
    <property type="match status" value="1"/>
</dbReference>
<organism evidence="7 8">
    <name type="scientific">Talaromyces marneffei (strain ATCC 18224 / CBS 334.59 / QM 7333)</name>
    <name type="common">Penicillium marneffei</name>
    <dbReference type="NCBI Taxonomy" id="441960"/>
    <lineage>
        <taxon>Eukaryota</taxon>
        <taxon>Fungi</taxon>
        <taxon>Dikarya</taxon>
        <taxon>Ascomycota</taxon>
        <taxon>Pezizomycotina</taxon>
        <taxon>Eurotiomycetes</taxon>
        <taxon>Eurotiomycetidae</taxon>
        <taxon>Eurotiales</taxon>
        <taxon>Trichocomaceae</taxon>
        <taxon>Talaromyces</taxon>
        <taxon>Talaromyces sect. Talaromyces</taxon>
    </lineage>
</organism>
<dbReference type="OrthoDB" id="4491390at2759"/>
<dbReference type="STRING" id="441960.B6Q8Z9"/>
<dbReference type="SMART" id="SM00066">
    <property type="entry name" value="GAL4"/>
    <property type="match status" value="1"/>
</dbReference>
<keyword evidence="8" id="KW-1185">Reference proteome</keyword>
<dbReference type="VEuPathDB" id="FungiDB:PMAA_070410"/>
<evidence type="ECO:0000313" key="7">
    <source>
        <dbReference type="EMBL" id="EEA25953.1"/>
    </source>
</evidence>
<dbReference type="PANTHER" id="PTHR38111">
    <property type="entry name" value="ZN(2)-C6 FUNGAL-TYPE DOMAIN-CONTAINING PROTEIN-RELATED"/>
    <property type="match status" value="1"/>
</dbReference>
<dbReference type="EMBL" id="DS995900">
    <property type="protein sequence ID" value="EEA25953.1"/>
    <property type="molecule type" value="Genomic_DNA"/>
</dbReference>
<proteinExistence type="predicted"/>
<evidence type="ECO:0000256" key="1">
    <source>
        <dbReference type="ARBA" id="ARBA00023015"/>
    </source>
</evidence>
<evidence type="ECO:0000256" key="2">
    <source>
        <dbReference type="ARBA" id="ARBA00023125"/>
    </source>
</evidence>
<dbReference type="InterPro" id="IPR036864">
    <property type="entry name" value="Zn2-C6_fun-type_DNA-bd_sf"/>
</dbReference>
<protein>
    <recommendedName>
        <fullName evidence="6">Zn(2)-C6 fungal-type domain-containing protein</fullName>
    </recommendedName>
</protein>
<dbReference type="GO" id="GO:0008270">
    <property type="term" value="F:zinc ion binding"/>
    <property type="evidence" value="ECO:0007669"/>
    <property type="project" value="InterPro"/>
</dbReference>
<feature type="domain" description="Zn(2)-C6 fungal-type" evidence="6">
    <location>
        <begin position="122"/>
        <end position="151"/>
    </location>
</feature>
<name>B6Q8Z9_TALMQ</name>
<keyword evidence="1" id="KW-0805">Transcription regulation</keyword>
<evidence type="ECO:0000256" key="4">
    <source>
        <dbReference type="ARBA" id="ARBA00023242"/>
    </source>
</evidence>
<dbReference type="Gene3D" id="4.10.240.10">
    <property type="entry name" value="Zn(2)-C6 fungal-type DNA-binding domain"/>
    <property type="match status" value="1"/>
</dbReference>
<feature type="signal peptide" evidence="5">
    <location>
        <begin position="1"/>
        <end position="24"/>
    </location>
</feature>
<dbReference type="PROSITE" id="PS50048">
    <property type="entry name" value="ZN2_CY6_FUNGAL_2"/>
    <property type="match status" value="1"/>
</dbReference>
<keyword evidence="2" id="KW-0238">DNA-binding</keyword>
<gene>
    <name evidence="7" type="ORF">PMAA_070410</name>
</gene>
<evidence type="ECO:0000256" key="5">
    <source>
        <dbReference type="SAM" id="SignalP"/>
    </source>
</evidence>
<dbReference type="InterPro" id="IPR001138">
    <property type="entry name" value="Zn2Cys6_DnaBD"/>
</dbReference>
<evidence type="ECO:0000256" key="3">
    <source>
        <dbReference type="ARBA" id="ARBA00023163"/>
    </source>
</evidence>
<keyword evidence="5" id="KW-0732">Signal</keyword>
<evidence type="ECO:0000313" key="8">
    <source>
        <dbReference type="Proteomes" id="UP000001294"/>
    </source>
</evidence>
<dbReference type="GO" id="GO:0000981">
    <property type="term" value="F:DNA-binding transcription factor activity, RNA polymerase II-specific"/>
    <property type="evidence" value="ECO:0007669"/>
    <property type="project" value="InterPro"/>
</dbReference>
<accession>B6Q8Z9</accession>
<dbReference type="HOGENOM" id="CLU_043703_0_0_1"/>
<dbReference type="GO" id="GO:0003677">
    <property type="term" value="F:DNA binding"/>
    <property type="evidence" value="ECO:0007669"/>
    <property type="project" value="UniProtKB-KW"/>
</dbReference>
<keyword evidence="4" id="KW-0539">Nucleus</keyword>
<reference evidence="8" key="1">
    <citation type="journal article" date="2015" name="Genome Announc.">
        <title>Genome sequence of the AIDS-associated pathogen Penicillium marneffei (ATCC18224) and its near taxonomic relative Talaromyces stipitatus (ATCC10500).</title>
        <authorList>
            <person name="Nierman W.C."/>
            <person name="Fedorova-Abrams N.D."/>
            <person name="Andrianopoulos A."/>
        </authorList>
    </citation>
    <scope>NUCLEOTIDE SEQUENCE [LARGE SCALE GENOMIC DNA]</scope>
    <source>
        <strain evidence="8">ATCC 18224 / CBS 334.59 / QM 7333</strain>
    </source>
</reference>
<evidence type="ECO:0000259" key="6">
    <source>
        <dbReference type="PROSITE" id="PS50048"/>
    </source>
</evidence>
<dbReference type="InterPro" id="IPR021858">
    <property type="entry name" value="Fun_TF"/>
</dbReference>